<accession>A0A6N8FVG4</accession>
<dbReference type="InterPro" id="IPR002491">
    <property type="entry name" value="ABC_transptr_periplasmic_BD"/>
</dbReference>
<dbReference type="OrthoDB" id="9787830at2"/>
<dbReference type="Gene3D" id="3.40.50.1980">
    <property type="entry name" value="Nitrogenase molybdenum iron protein domain"/>
    <property type="match status" value="1"/>
</dbReference>
<dbReference type="SUPFAM" id="SSF53807">
    <property type="entry name" value="Helical backbone' metal receptor"/>
    <property type="match status" value="1"/>
</dbReference>
<evidence type="ECO:0000313" key="2">
    <source>
        <dbReference type="EMBL" id="MUL36931.1"/>
    </source>
</evidence>
<feature type="domain" description="Fe/B12 periplasmic-binding" evidence="1">
    <location>
        <begin position="1"/>
        <end position="70"/>
    </location>
</feature>
<dbReference type="Proteomes" id="UP000441797">
    <property type="component" value="Unassembled WGS sequence"/>
</dbReference>
<dbReference type="AlphaFoldDB" id="A0A6N8FVG4"/>
<protein>
    <recommendedName>
        <fullName evidence="1">Fe/B12 periplasmic-binding domain-containing protein</fullName>
    </recommendedName>
</protein>
<dbReference type="RefSeq" id="WP_105218597.1">
    <property type="nucleotide sequence ID" value="NZ_CAWPEY010000016.1"/>
</dbReference>
<name>A0A6N8FVG4_9CHRO</name>
<dbReference type="PROSITE" id="PS50983">
    <property type="entry name" value="FE_B12_PBP"/>
    <property type="match status" value="1"/>
</dbReference>
<keyword evidence="3" id="KW-1185">Reference proteome</keyword>
<organism evidence="2 3">
    <name type="scientific">Gloeocapsopsis dulcis AAB1 = 1H9</name>
    <dbReference type="NCBI Taxonomy" id="1433147"/>
    <lineage>
        <taxon>Bacteria</taxon>
        <taxon>Bacillati</taxon>
        <taxon>Cyanobacteriota</taxon>
        <taxon>Cyanophyceae</taxon>
        <taxon>Oscillatoriophycideae</taxon>
        <taxon>Chroococcales</taxon>
        <taxon>Chroococcaceae</taxon>
        <taxon>Gloeocapsopsis</taxon>
        <taxon>Gloeocapsopsis dulcis</taxon>
    </lineage>
</organism>
<sequence>MLQIDFVQTYYAPSNVPLSQQLTNHALWQQLQAVQNHQVYEVDQFWHSGTGTRMLRLILEQLLPKIYPNLRN</sequence>
<evidence type="ECO:0000259" key="1">
    <source>
        <dbReference type="PROSITE" id="PS50983"/>
    </source>
</evidence>
<dbReference type="EMBL" id="NAPY01000015">
    <property type="protein sequence ID" value="MUL36931.1"/>
    <property type="molecule type" value="Genomic_DNA"/>
</dbReference>
<reference evidence="2 3" key="1">
    <citation type="journal article" date="2019" name="Front. Microbiol.">
        <title>Genomic Features for Desiccation Tolerance and Sugar Biosynthesis in the Extremophile Gloeocapsopsis sp. UTEX B3054.</title>
        <authorList>
            <person name="Urrejola C."/>
            <person name="Alcorta J."/>
            <person name="Salas L."/>
            <person name="Vasquez M."/>
            <person name="Polz M.F."/>
            <person name="Vicuna R."/>
            <person name="Diez B."/>
        </authorList>
    </citation>
    <scope>NUCLEOTIDE SEQUENCE [LARGE SCALE GENOMIC DNA]</scope>
    <source>
        <strain evidence="2 3">1H9</strain>
    </source>
</reference>
<proteinExistence type="predicted"/>
<comment type="caution">
    <text evidence="2">The sequence shown here is derived from an EMBL/GenBank/DDBJ whole genome shotgun (WGS) entry which is preliminary data.</text>
</comment>
<evidence type="ECO:0000313" key="3">
    <source>
        <dbReference type="Proteomes" id="UP000441797"/>
    </source>
</evidence>
<gene>
    <name evidence="2" type="ORF">BWI75_11380</name>
</gene>